<comment type="caution">
    <text evidence="2">The sequence shown here is derived from an EMBL/GenBank/DDBJ whole genome shotgun (WGS) entry which is preliminary data.</text>
</comment>
<dbReference type="AlphaFoldDB" id="A0A2P6PCS1"/>
<feature type="transmembrane region" description="Helical" evidence="1">
    <location>
        <begin position="61"/>
        <end position="78"/>
    </location>
</feature>
<evidence type="ECO:0000313" key="2">
    <source>
        <dbReference type="EMBL" id="PRQ19722.1"/>
    </source>
</evidence>
<reference evidence="2 3" key="1">
    <citation type="journal article" date="2018" name="Nat. Genet.">
        <title>The Rosa genome provides new insights in the design of modern roses.</title>
        <authorList>
            <person name="Bendahmane M."/>
        </authorList>
    </citation>
    <scope>NUCLEOTIDE SEQUENCE [LARGE SCALE GENOMIC DNA]</scope>
    <source>
        <strain evidence="3">cv. Old Blush</strain>
    </source>
</reference>
<protein>
    <recommendedName>
        <fullName evidence="4">Transmembrane protein</fullName>
    </recommendedName>
</protein>
<proteinExistence type="predicted"/>
<organism evidence="2 3">
    <name type="scientific">Rosa chinensis</name>
    <name type="common">China rose</name>
    <dbReference type="NCBI Taxonomy" id="74649"/>
    <lineage>
        <taxon>Eukaryota</taxon>
        <taxon>Viridiplantae</taxon>
        <taxon>Streptophyta</taxon>
        <taxon>Embryophyta</taxon>
        <taxon>Tracheophyta</taxon>
        <taxon>Spermatophyta</taxon>
        <taxon>Magnoliopsida</taxon>
        <taxon>eudicotyledons</taxon>
        <taxon>Gunneridae</taxon>
        <taxon>Pentapetalae</taxon>
        <taxon>rosids</taxon>
        <taxon>fabids</taxon>
        <taxon>Rosales</taxon>
        <taxon>Rosaceae</taxon>
        <taxon>Rosoideae</taxon>
        <taxon>Rosoideae incertae sedis</taxon>
        <taxon>Rosa</taxon>
    </lineage>
</organism>
<keyword evidence="3" id="KW-1185">Reference proteome</keyword>
<keyword evidence="1" id="KW-0472">Membrane</keyword>
<name>A0A2P6PCS1_ROSCH</name>
<dbReference type="Proteomes" id="UP000238479">
    <property type="component" value="Chromosome 7"/>
</dbReference>
<accession>A0A2P6PCS1</accession>
<dbReference type="EMBL" id="PDCK01000045">
    <property type="protein sequence ID" value="PRQ19722.1"/>
    <property type="molecule type" value="Genomic_DNA"/>
</dbReference>
<sequence>MMFARKRLPSSVSTNVSSSPVFRGCGWILPLLKQCCLGLWVVILVALYLVIWWRLLSSENVQGFVPPLVGFSLFWFWCMRVEGKWC</sequence>
<keyword evidence="1" id="KW-1133">Transmembrane helix</keyword>
<dbReference type="Gramene" id="PRQ19722">
    <property type="protein sequence ID" value="PRQ19722"/>
    <property type="gene ID" value="RchiOBHm_Chr7g0220321"/>
</dbReference>
<evidence type="ECO:0000256" key="1">
    <source>
        <dbReference type="SAM" id="Phobius"/>
    </source>
</evidence>
<gene>
    <name evidence="2" type="ORF">RchiOBHm_Chr7g0220321</name>
</gene>
<evidence type="ECO:0000313" key="3">
    <source>
        <dbReference type="Proteomes" id="UP000238479"/>
    </source>
</evidence>
<evidence type="ECO:0008006" key="4">
    <source>
        <dbReference type="Google" id="ProtNLM"/>
    </source>
</evidence>
<keyword evidence="1" id="KW-0812">Transmembrane</keyword>
<feature type="transmembrane region" description="Helical" evidence="1">
    <location>
        <begin position="37"/>
        <end position="55"/>
    </location>
</feature>